<name>A0A9X1B468_9GAMM</name>
<accession>A0A9X1B468</accession>
<keyword evidence="2" id="KW-1185">Reference proteome</keyword>
<protein>
    <submittedName>
        <fullName evidence="1">Uncharacterized protein</fullName>
    </submittedName>
</protein>
<reference evidence="1 2" key="1">
    <citation type="journal article" date="2020" name="Microorganisms">
        <title>Osmotic Adaptation and Compatible Solute Biosynthesis of Phototrophic Bacteria as Revealed from Genome Analyses.</title>
        <authorList>
            <person name="Imhoff J.F."/>
            <person name="Rahn T."/>
            <person name="Kunzel S."/>
            <person name="Keller A."/>
            <person name="Neulinger S.C."/>
        </authorList>
    </citation>
    <scope>NUCLEOTIDE SEQUENCE [LARGE SCALE GENOMIC DNA]</scope>
    <source>
        <strain evidence="1 2">DSM 25653</strain>
    </source>
</reference>
<evidence type="ECO:0000313" key="2">
    <source>
        <dbReference type="Proteomes" id="UP001138768"/>
    </source>
</evidence>
<sequence>MDEDAQLNVWFDRGWDVYEQGLQDDHHFPPLDDIEAQRWWLGGFGAAWAVAPFEMPQDRLIDGDLLNLGDVDKALIVALQGRAELLRQLRAHGSLSTSSQRLH</sequence>
<dbReference type="AlphaFoldDB" id="A0A9X1B468"/>
<comment type="caution">
    <text evidence="1">The sequence shown here is derived from an EMBL/GenBank/DDBJ whole genome shotgun (WGS) entry which is preliminary data.</text>
</comment>
<evidence type="ECO:0000313" key="1">
    <source>
        <dbReference type="EMBL" id="MBK1618451.1"/>
    </source>
</evidence>
<proteinExistence type="predicted"/>
<dbReference type="Proteomes" id="UP001138768">
    <property type="component" value="Unassembled WGS sequence"/>
</dbReference>
<gene>
    <name evidence="1" type="ORF">CKO42_08375</name>
</gene>
<organism evidence="1 2">
    <name type="scientific">Lamprobacter modestohalophilus</name>
    <dbReference type="NCBI Taxonomy" id="1064514"/>
    <lineage>
        <taxon>Bacteria</taxon>
        <taxon>Pseudomonadati</taxon>
        <taxon>Pseudomonadota</taxon>
        <taxon>Gammaproteobacteria</taxon>
        <taxon>Chromatiales</taxon>
        <taxon>Chromatiaceae</taxon>
        <taxon>Lamprobacter</taxon>
    </lineage>
</organism>
<dbReference type="EMBL" id="NRRY01000010">
    <property type="protein sequence ID" value="MBK1618451.1"/>
    <property type="molecule type" value="Genomic_DNA"/>
</dbReference>
<dbReference type="RefSeq" id="WP_200241968.1">
    <property type="nucleotide sequence ID" value="NZ_JAXUFI010000039.1"/>
</dbReference>